<feature type="domain" description="Nudix hydrolase" evidence="8">
    <location>
        <begin position="24"/>
        <end position="158"/>
    </location>
</feature>
<dbReference type="PROSITE" id="PS01293">
    <property type="entry name" value="NUDIX_COA"/>
    <property type="match status" value="1"/>
</dbReference>
<dbReference type="PANTHER" id="PTHR12992:SF11">
    <property type="entry name" value="MITOCHONDRIAL COENZYME A DIPHOSPHATASE NUDT8"/>
    <property type="match status" value="1"/>
</dbReference>
<comment type="cofactor">
    <cofactor evidence="2">
        <name>Mg(2+)</name>
        <dbReference type="ChEBI" id="CHEBI:18420"/>
    </cofactor>
</comment>
<evidence type="ECO:0000256" key="5">
    <source>
        <dbReference type="ARBA" id="ARBA00022801"/>
    </source>
</evidence>
<dbReference type="Gene3D" id="3.90.79.10">
    <property type="entry name" value="Nucleoside Triphosphate Pyrophosphohydrolase"/>
    <property type="match status" value="1"/>
</dbReference>
<dbReference type="GO" id="GO:0010945">
    <property type="term" value="F:coenzyme A diphosphatase activity"/>
    <property type="evidence" value="ECO:0007669"/>
    <property type="project" value="InterPro"/>
</dbReference>
<proteinExistence type="inferred from homology"/>
<reference evidence="9 10" key="1">
    <citation type="submission" date="2018-04" db="EMBL/GenBank/DDBJ databases">
        <title>Thalassorhabdus spongiae gen. nov., sp. nov., isolated from a marine sponge in South-West Iceland.</title>
        <authorList>
            <person name="Knobloch S."/>
            <person name="Daussin A."/>
            <person name="Johannsson R."/>
            <person name="Marteinsson V.T."/>
        </authorList>
    </citation>
    <scope>NUCLEOTIDE SEQUENCE [LARGE SCALE GENOMIC DNA]</scope>
    <source>
        <strain evidence="9 10">Hp12</strain>
    </source>
</reference>
<evidence type="ECO:0000256" key="2">
    <source>
        <dbReference type="ARBA" id="ARBA00001946"/>
    </source>
</evidence>
<dbReference type="Pfam" id="PF00293">
    <property type="entry name" value="NUDIX"/>
    <property type="match status" value="1"/>
</dbReference>
<name>A0A2V1H3B9_9GAMM</name>
<dbReference type="Proteomes" id="UP000244906">
    <property type="component" value="Unassembled WGS sequence"/>
</dbReference>
<dbReference type="PROSITE" id="PS51462">
    <property type="entry name" value="NUDIX"/>
    <property type="match status" value="1"/>
</dbReference>
<dbReference type="InterPro" id="IPR000086">
    <property type="entry name" value="NUDIX_hydrolase_dom"/>
</dbReference>
<dbReference type="GO" id="GO:0030145">
    <property type="term" value="F:manganese ion binding"/>
    <property type="evidence" value="ECO:0007669"/>
    <property type="project" value="InterPro"/>
</dbReference>
<dbReference type="NCBIfam" id="NF007980">
    <property type="entry name" value="PRK10707.1"/>
    <property type="match status" value="1"/>
</dbReference>
<dbReference type="OrthoDB" id="9802805at2"/>
<dbReference type="CDD" id="cd03426">
    <property type="entry name" value="NUDIX_CoAse_Nudt7"/>
    <property type="match status" value="1"/>
</dbReference>
<comment type="cofactor">
    <cofactor evidence="1">
        <name>Mn(2+)</name>
        <dbReference type="ChEBI" id="CHEBI:29035"/>
    </cofactor>
</comment>
<evidence type="ECO:0000256" key="1">
    <source>
        <dbReference type="ARBA" id="ARBA00001936"/>
    </source>
</evidence>
<keyword evidence="6" id="KW-0460">Magnesium</keyword>
<dbReference type="EMBL" id="QDDL01000003">
    <property type="protein sequence ID" value="PVZ69797.1"/>
    <property type="molecule type" value="Genomic_DNA"/>
</dbReference>
<evidence type="ECO:0000256" key="7">
    <source>
        <dbReference type="ARBA" id="ARBA00023211"/>
    </source>
</evidence>
<dbReference type="GO" id="GO:0009132">
    <property type="term" value="P:nucleoside diphosphate metabolic process"/>
    <property type="evidence" value="ECO:0007669"/>
    <property type="project" value="InterPro"/>
</dbReference>
<evidence type="ECO:0000256" key="4">
    <source>
        <dbReference type="ARBA" id="ARBA00022723"/>
    </source>
</evidence>
<sequence>MQACRQQQDSLHLSDFANHDPAQPVNPSAVLIPFVQRPQGLQILLTQRSEHLRHHPGQISFPGGKIDHEDASAEAAALREMEEELGVPESSLKLLGRLPEYVTGTGFSIAPIAALMEPHPLTINQGEVAEAFEVPADWILLQDNFQNHNVEFNGKLRQFYSLTWQERFIWGATAGILYNFRQQLNEWD</sequence>
<comment type="caution">
    <text evidence="9">The sequence shown here is derived from an EMBL/GenBank/DDBJ whole genome shotgun (WGS) entry which is preliminary data.</text>
</comment>
<organism evidence="9 10">
    <name type="scientific">Pelagibaculum spongiae</name>
    <dbReference type="NCBI Taxonomy" id="2080658"/>
    <lineage>
        <taxon>Bacteria</taxon>
        <taxon>Pseudomonadati</taxon>
        <taxon>Pseudomonadota</taxon>
        <taxon>Gammaproteobacteria</taxon>
        <taxon>Oceanospirillales</taxon>
        <taxon>Pelagibaculum</taxon>
    </lineage>
</organism>
<dbReference type="SUPFAM" id="SSF55811">
    <property type="entry name" value="Nudix"/>
    <property type="match status" value="1"/>
</dbReference>
<gene>
    <name evidence="9" type="ORF">DC094_09575</name>
</gene>
<keyword evidence="5" id="KW-0378">Hydrolase</keyword>
<dbReference type="InterPro" id="IPR015797">
    <property type="entry name" value="NUDIX_hydrolase-like_dom_sf"/>
</dbReference>
<accession>A0A2V1H3B9</accession>
<evidence type="ECO:0000313" key="9">
    <source>
        <dbReference type="EMBL" id="PVZ69797.1"/>
    </source>
</evidence>
<evidence type="ECO:0000313" key="10">
    <source>
        <dbReference type="Proteomes" id="UP000244906"/>
    </source>
</evidence>
<dbReference type="InterPro" id="IPR045121">
    <property type="entry name" value="CoAse"/>
</dbReference>
<keyword evidence="7" id="KW-0464">Manganese</keyword>
<keyword evidence="10" id="KW-1185">Reference proteome</keyword>
<comment type="similarity">
    <text evidence="3">Belongs to the Nudix hydrolase family. PCD1 subfamily.</text>
</comment>
<dbReference type="InterPro" id="IPR000059">
    <property type="entry name" value="NUDIX_hydrolase_NudL_CS"/>
</dbReference>
<evidence type="ECO:0000256" key="3">
    <source>
        <dbReference type="ARBA" id="ARBA00006506"/>
    </source>
</evidence>
<dbReference type="GO" id="GO:0000287">
    <property type="term" value="F:magnesium ion binding"/>
    <property type="evidence" value="ECO:0007669"/>
    <property type="project" value="InterPro"/>
</dbReference>
<protein>
    <submittedName>
        <fullName evidence="9">CoA pyrophosphatase</fullName>
    </submittedName>
</protein>
<keyword evidence="4" id="KW-0479">Metal-binding</keyword>
<dbReference type="AlphaFoldDB" id="A0A2V1H3B9"/>
<dbReference type="PANTHER" id="PTHR12992">
    <property type="entry name" value="NUDIX HYDROLASE"/>
    <property type="match status" value="1"/>
</dbReference>
<evidence type="ECO:0000259" key="8">
    <source>
        <dbReference type="PROSITE" id="PS51462"/>
    </source>
</evidence>
<evidence type="ECO:0000256" key="6">
    <source>
        <dbReference type="ARBA" id="ARBA00022842"/>
    </source>
</evidence>